<dbReference type="Pfam" id="PF00122">
    <property type="entry name" value="E1-E2_ATPase"/>
    <property type="match status" value="1"/>
</dbReference>
<dbReference type="GO" id="GO:0006874">
    <property type="term" value="P:intracellular calcium ion homeostasis"/>
    <property type="evidence" value="ECO:0007669"/>
    <property type="project" value="TreeGrafter"/>
</dbReference>
<dbReference type="InterPro" id="IPR001757">
    <property type="entry name" value="P_typ_ATPase"/>
</dbReference>
<dbReference type="SFLD" id="SFLDG00002">
    <property type="entry name" value="C1.7:_P-type_atpase_like"/>
    <property type="match status" value="1"/>
</dbReference>
<feature type="transmembrane region" description="Helical" evidence="20">
    <location>
        <begin position="931"/>
        <end position="956"/>
    </location>
</feature>
<feature type="transmembrane region" description="Helical" evidence="20">
    <location>
        <begin position="179"/>
        <end position="200"/>
    </location>
</feature>
<dbReference type="GO" id="GO:0005886">
    <property type="term" value="C:plasma membrane"/>
    <property type="evidence" value="ECO:0007669"/>
    <property type="project" value="TreeGrafter"/>
</dbReference>
<dbReference type="InterPro" id="IPR008250">
    <property type="entry name" value="ATPase_P-typ_transduc_dom_A_sf"/>
</dbReference>
<evidence type="ECO:0000256" key="9">
    <source>
        <dbReference type="ARBA" id="ARBA00022837"/>
    </source>
</evidence>
<protein>
    <recommendedName>
        <fullName evidence="18">Calcium-transporting ATPase 2</fullName>
        <ecNumber evidence="2">7.2.2.10</ecNumber>
    </recommendedName>
</protein>
<feature type="non-terminal residue" evidence="24">
    <location>
        <position position="1151"/>
    </location>
</feature>
<keyword evidence="5" id="KW-0109">Calcium transport</keyword>
<feature type="domain" description="Cation-transporting P-type ATPase C-terminal" evidence="22">
    <location>
        <begin position="888"/>
        <end position="1062"/>
    </location>
</feature>
<dbReference type="EC" id="7.2.2.10" evidence="2"/>
<dbReference type="Proteomes" id="UP000789739">
    <property type="component" value="Unassembled WGS sequence"/>
</dbReference>
<dbReference type="PANTHER" id="PTHR24093">
    <property type="entry name" value="CATION TRANSPORTING ATPASE"/>
    <property type="match status" value="1"/>
</dbReference>
<dbReference type="FunFam" id="1.20.1110.10:FF:000039">
    <property type="entry name" value="Calcium-transporting ATPase"/>
    <property type="match status" value="1"/>
</dbReference>
<accession>A0A9N9DQ28</accession>
<comment type="catalytic activity">
    <reaction evidence="17">
        <text>Ca(2+)(in) + ATP + H2O = Ca(2+)(out) + ADP + phosphate + H(+)</text>
        <dbReference type="Rhea" id="RHEA:18105"/>
        <dbReference type="ChEBI" id="CHEBI:15377"/>
        <dbReference type="ChEBI" id="CHEBI:15378"/>
        <dbReference type="ChEBI" id="CHEBI:29108"/>
        <dbReference type="ChEBI" id="CHEBI:30616"/>
        <dbReference type="ChEBI" id="CHEBI:43474"/>
        <dbReference type="ChEBI" id="CHEBI:456216"/>
        <dbReference type="EC" id="7.2.2.10"/>
    </reaction>
</comment>
<keyword evidence="15 20" id="KW-0472">Membrane</keyword>
<evidence type="ECO:0000256" key="17">
    <source>
        <dbReference type="ARBA" id="ARBA00048694"/>
    </source>
</evidence>
<evidence type="ECO:0000256" key="13">
    <source>
        <dbReference type="ARBA" id="ARBA00022989"/>
    </source>
</evidence>
<dbReference type="InterPro" id="IPR018303">
    <property type="entry name" value="ATPase_P-typ_P_site"/>
</dbReference>
<dbReference type="Pfam" id="PF00690">
    <property type="entry name" value="Cation_ATPase_N"/>
    <property type="match status" value="1"/>
</dbReference>
<sequence>MSTNSSDQSQPVAPVSETIELDNLSTNEAVVEKAKKNDIKWKHQKNLPQLKKFGGIEGIIKGLQSDATAGLSVDETASLEPVRLEELEDDQKEKLVDAVVKPANQPISNLPPADGTPFSQRKAVFGTNILPPRKPKSIFLLIWIAMKEKILVLLTVAAIVSLVLGLYEDFGTHKEGPKVSWVEGVAIIVAILIVVLVGSINDWQKELQFQKLNAKKEDREVKIIRNSKEELISVHDLLVGDIMLLEPGDVVAADGILISGHNLKCDESAATGESDALRKAAYEDCIRELISKQKKRDGTLLEERTLPRLKSDPFLVSGSRVLEGIGRFIVTGVGTNSFYGKTLMSLSGDIQDTPLQVKLNGLAEAIAKIGGIAALLMLIVLLIKYFVGFKSGVPPVTIAVENLVNIVISVVTIIVVAIPEGLPLAVTLALAFATTRMLKDQNLVRVLASCETMGNATTVCSDKTGTLTQNKMTVVTGIIGSGLAFVKDVEAHTRNSKNTSKSSEMPDILVDPLSFVELKEKLPSNIKRLLDESIAINTTAFEGSPDSNGKVSFIGSKTETALLNWMLDLELNNYKDLRTNANIVQIFPFSSDRKAMGVVVRIDSTKWRFYVKGASEILLKKAQTILDTSTLSDQLQIVTLTPQQITSLQNIIRTYALQSLRTIGLGYRDFNTWPPKGFFIDDDGEVSFEELIENITLISIVGIEDPLRDGVRNAVAACMKAGVTVRMVTGDNVLTAKSIATQCGIYTNGIIMEGSVFRNLSNQEMDDQVPKLQVLARSSPEDKRILVAKLKELGEIVAVTGDGTNDGPALKTADVGFSMGISGTEVAKEASSIILMDDDFSSIVKAIMWGRSVNDAVKKFLQFQLTVNVAAVFLTFISAVSSGEETAVLSAVQLLWVNLIMDTFAALALATDPPTPDLLDRKPEPRDAPLITIEMWKMLLGQGALQLVISLTLYYAGESILNYKTDLEKRQLKTLIFNTFVFFQIFNEINCRRLDGGLNVFKGIFKNRFFIGIFVIMVVGQFLIVEFGFEAFQVTRLNVVQWAISVVLGALSLPFGLIIRLIPNELITRFVPYPTTATPLPLAETPSSYTPGGDKVVWNDAITSVRSQLIVFKSLRGGRVKASSLYHGRLHSDGKSAFAAAAVVPSLVATS</sequence>
<evidence type="ECO:0000256" key="12">
    <source>
        <dbReference type="ARBA" id="ARBA00022967"/>
    </source>
</evidence>
<evidence type="ECO:0000256" key="16">
    <source>
        <dbReference type="ARBA" id="ARBA00038148"/>
    </source>
</evidence>
<dbReference type="NCBIfam" id="TIGR01494">
    <property type="entry name" value="ATPase_P-type"/>
    <property type="match status" value="2"/>
</dbReference>
<name>A0A9N9DQ28_9GLOM</name>
<dbReference type="InterPro" id="IPR023299">
    <property type="entry name" value="ATPase_P-typ_cyto_dom_N"/>
</dbReference>
<evidence type="ECO:0000313" key="24">
    <source>
        <dbReference type="EMBL" id="CAG8646633.1"/>
    </source>
</evidence>
<evidence type="ECO:0000256" key="19">
    <source>
        <dbReference type="SAM" id="MobiDB-lite"/>
    </source>
</evidence>
<dbReference type="SUPFAM" id="SSF81665">
    <property type="entry name" value="Calcium ATPase, transmembrane domain M"/>
    <property type="match status" value="1"/>
</dbReference>
<evidence type="ECO:0000256" key="1">
    <source>
        <dbReference type="ARBA" id="ARBA00004128"/>
    </source>
</evidence>
<dbReference type="CDD" id="cd02081">
    <property type="entry name" value="P-type_ATPase_Ca_PMCA-like"/>
    <property type="match status" value="1"/>
</dbReference>
<dbReference type="InterPro" id="IPR059000">
    <property type="entry name" value="ATPase_P-type_domA"/>
</dbReference>
<feature type="transmembrane region" description="Helical" evidence="20">
    <location>
        <begin position="887"/>
        <end position="910"/>
    </location>
</feature>
<keyword evidence="6 20" id="KW-0812">Transmembrane</keyword>
<keyword evidence="4" id="KW-0926">Vacuole</keyword>
<dbReference type="Gene3D" id="3.40.50.1000">
    <property type="entry name" value="HAD superfamily/HAD-like"/>
    <property type="match status" value="1"/>
</dbReference>
<evidence type="ECO:0000256" key="10">
    <source>
        <dbReference type="ARBA" id="ARBA00022840"/>
    </source>
</evidence>
<feature type="transmembrane region" description="Helical" evidence="20">
    <location>
        <begin position="860"/>
        <end position="881"/>
    </location>
</feature>
<evidence type="ECO:0000256" key="5">
    <source>
        <dbReference type="ARBA" id="ARBA00022568"/>
    </source>
</evidence>
<dbReference type="NCBIfam" id="TIGR01517">
    <property type="entry name" value="ATPase-IIB_Ca"/>
    <property type="match status" value="1"/>
</dbReference>
<keyword evidence="3" id="KW-0813">Transport</keyword>
<feature type="domain" description="P-type ATPase A" evidence="21">
    <location>
        <begin position="217"/>
        <end position="343"/>
    </location>
</feature>
<dbReference type="Pfam" id="PF13246">
    <property type="entry name" value="Cation_ATPase"/>
    <property type="match status" value="1"/>
</dbReference>
<dbReference type="GO" id="GO:0046872">
    <property type="term" value="F:metal ion binding"/>
    <property type="evidence" value="ECO:0007669"/>
    <property type="project" value="UniProtKB-KW"/>
</dbReference>
<evidence type="ECO:0000256" key="7">
    <source>
        <dbReference type="ARBA" id="ARBA00022723"/>
    </source>
</evidence>
<dbReference type="InterPro" id="IPR006408">
    <property type="entry name" value="P-type_ATPase_IIB"/>
</dbReference>
<dbReference type="InterPro" id="IPR023298">
    <property type="entry name" value="ATPase_P-typ_TM_dom_sf"/>
</dbReference>
<dbReference type="InterPro" id="IPR044492">
    <property type="entry name" value="P_typ_ATPase_HD_dom"/>
</dbReference>
<comment type="subcellular location">
    <subcellularLocation>
        <location evidence="1">Vacuole membrane</location>
        <topology evidence="1">Multi-pass membrane protein</topology>
    </subcellularLocation>
</comment>
<dbReference type="GO" id="GO:0005524">
    <property type="term" value="F:ATP binding"/>
    <property type="evidence" value="ECO:0007669"/>
    <property type="project" value="UniProtKB-KW"/>
</dbReference>
<evidence type="ECO:0000256" key="14">
    <source>
        <dbReference type="ARBA" id="ARBA00023065"/>
    </source>
</evidence>
<keyword evidence="8" id="KW-0547">Nucleotide-binding</keyword>
<dbReference type="Pfam" id="PF00689">
    <property type="entry name" value="Cation_ATPase_C"/>
    <property type="match status" value="1"/>
</dbReference>
<evidence type="ECO:0000313" key="25">
    <source>
        <dbReference type="Proteomes" id="UP000789739"/>
    </source>
</evidence>
<dbReference type="InterPro" id="IPR036412">
    <property type="entry name" value="HAD-like_sf"/>
</dbReference>
<keyword evidence="9" id="KW-0106">Calcium</keyword>
<dbReference type="PRINTS" id="PR00119">
    <property type="entry name" value="CATATPASE"/>
</dbReference>
<dbReference type="SUPFAM" id="SSF81653">
    <property type="entry name" value="Calcium ATPase, transduction domain A"/>
    <property type="match status" value="1"/>
</dbReference>
<feature type="domain" description="Cation-transporting P-type ATPase N-terminal" evidence="23">
    <location>
        <begin position="119"/>
        <end position="161"/>
    </location>
</feature>
<keyword evidence="11" id="KW-0460">Magnesium</keyword>
<evidence type="ECO:0000256" key="4">
    <source>
        <dbReference type="ARBA" id="ARBA00022554"/>
    </source>
</evidence>
<evidence type="ECO:0000256" key="11">
    <source>
        <dbReference type="ARBA" id="ARBA00022842"/>
    </source>
</evidence>
<evidence type="ECO:0000256" key="20">
    <source>
        <dbReference type="SAM" id="Phobius"/>
    </source>
</evidence>
<dbReference type="InterPro" id="IPR006068">
    <property type="entry name" value="ATPase_P-typ_cation-transptr_C"/>
</dbReference>
<dbReference type="PROSITE" id="PS00154">
    <property type="entry name" value="ATPASE_E1_E2"/>
    <property type="match status" value="1"/>
</dbReference>
<dbReference type="Gene3D" id="2.70.150.10">
    <property type="entry name" value="Calcium-transporting ATPase, cytoplasmic transduction domain A"/>
    <property type="match status" value="1"/>
</dbReference>
<dbReference type="AlphaFoldDB" id="A0A9N9DQ28"/>
<dbReference type="GO" id="GO:0005388">
    <property type="term" value="F:P-type calcium transporter activity"/>
    <property type="evidence" value="ECO:0007669"/>
    <property type="project" value="UniProtKB-EC"/>
</dbReference>
<gene>
    <name evidence="24" type="ORF">PBRASI_LOCUS10062</name>
</gene>
<dbReference type="PRINTS" id="PR00120">
    <property type="entry name" value="HATPASE"/>
</dbReference>
<evidence type="ECO:0000256" key="2">
    <source>
        <dbReference type="ARBA" id="ARBA00012790"/>
    </source>
</evidence>
<dbReference type="InterPro" id="IPR004014">
    <property type="entry name" value="ATPase_P-typ_cation-transptr_N"/>
</dbReference>
<evidence type="ECO:0000259" key="21">
    <source>
        <dbReference type="Pfam" id="PF00122"/>
    </source>
</evidence>
<dbReference type="SUPFAM" id="SSF56784">
    <property type="entry name" value="HAD-like"/>
    <property type="match status" value="1"/>
</dbReference>
<dbReference type="Gene3D" id="3.40.1110.10">
    <property type="entry name" value="Calcium-transporting ATPase, cytoplasmic domain N"/>
    <property type="match status" value="1"/>
</dbReference>
<evidence type="ECO:0000259" key="23">
    <source>
        <dbReference type="Pfam" id="PF00690"/>
    </source>
</evidence>
<keyword evidence="12" id="KW-1278">Translocase</keyword>
<evidence type="ECO:0000256" key="3">
    <source>
        <dbReference type="ARBA" id="ARBA00022448"/>
    </source>
</evidence>
<keyword evidence="7" id="KW-0479">Metal-binding</keyword>
<feature type="transmembrane region" description="Helical" evidence="20">
    <location>
        <begin position="1041"/>
        <end position="1062"/>
    </location>
</feature>
<dbReference type="EMBL" id="CAJVPI010002614">
    <property type="protein sequence ID" value="CAG8646633.1"/>
    <property type="molecule type" value="Genomic_DNA"/>
</dbReference>
<evidence type="ECO:0000256" key="18">
    <source>
        <dbReference type="ARBA" id="ARBA00067965"/>
    </source>
</evidence>
<evidence type="ECO:0000259" key="22">
    <source>
        <dbReference type="Pfam" id="PF00689"/>
    </source>
</evidence>
<keyword evidence="13 20" id="KW-1133">Transmembrane helix</keyword>
<evidence type="ECO:0000256" key="6">
    <source>
        <dbReference type="ARBA" id="ARBA00022692"/>
    </source>
</evidence>
<dbReference type="SFLD" id="SFLDF00027">
    <property type="entry name" value="p-type_atpase"/>
    <property type="match status" value="1"/>
</dbReference>
<feature type="transmembrane region" description="Helical" evidence="20">
    <location>
        <begin position="365"/>
        <end position="386"/>
    </location>
</feature>
<dbReference type="SUPFAM" id="SSF81660">
    <property type="entry name" value="Metal cation-transporting ATPase, ATP-binding domain N"/>
    <property type="match status" value="1"/>
</dbReference>
<keyword evidence="25" id="KW-1185">Reference proteome</keyword>
<dbReference type="GO" id="GO:0005774">
    <property type="term" value="C:vacuolar membrane"/>
    <property type="evidence" value="ECO:0007669"/>
    <property type="project" value="UniProtKB-SubCell"/>
</dbReference>
<feature type="region of interest" description="Disordered" evidence="19">
    <location>
        <begin position="1"/>
        <end position="20"/>
    </location>
</feature>
<feature type="compositionally biased region" description="Polar residues" evidence="19">
    <location>
        <begin position="1"/>
        <end position="11"/>
    </location>
</feature>
<comment type="similarity">
    <text evidence="16">Belongs to the cation transport ATPase (P-type) (TC 3.A.3) family.</text>
</comment>
<evidence type="ECO:0000256" key="15">
    <source>
        <dbReference type="ARBA" id="ARBA00023136"/>
    </source>
</evidence>
<keyword evidence="10" id="KW-0067">ATP-binding</keyword>
<evidence type="ECO:0000256" key="8">
    <source>
        <dbReference type="ARBA" id="ARBA00022741"/>
    </source>
</evidence>
<dbReference type="PANTHER" id="PTHR24093:SF369">
    <property type="entry name" value="CALCIUM-TRANSPORTING ATPASE"/>
    <property type="match status" value="1"/>
</dbReference>
<dbReference type="FunFam" id="2.70.150.10:FF:000028">
    <property type="entry name" value="Calcium-transporting ATPase"/>
    <property type="match status" value="1"/>
</dbReference>
<feature type="transmembrane region" description="Helical" evidence="20">
    <location>
        <begin position="406"/>
        <end position="433"/>
    </location>
</feature>
<dbReference type="FunFam" id="3.40.50.1000:FF:000018">
    <property type="entry name" value="Calcium-transporting ATPase"/>
    <property type="match status" value="1"/>
</dbReference>
<dbReference type="InterPro" id="IPR023214">
    <property type="entry name" value="HAD_sf"/>
</dbReference>
<dbReference type="OrthoDB" id="3352408at2759"/>
<dbReference type="Gene3D" id="1.20.1110.10">
    <property type="entry name" value="Calcium-transporting ATPase, transmembrane domain"/>
    <property type="match status" value="1"/>
</dbReference>
<comment type="caution">
    <text evidence="24">The sequence shown here is derived from an EMBL/GenBank/DDBJ whole genome shotgun (WGS) entry which is preliminary data.</text>
</comment>
<organism evidence="24 25">
    <name type="scientific">Paraglomus brasilianum</name>
    <dbReference type="NCBI Taxonomy" id="144538"/>
    <lineage>
        <taxon>Eukaryota</taxon>
        <taxon>Fungi</taxon>
        <taxon>Fungi incertae sedis</taxon>
        <taxon>Mucoromycota</taxon>
        <taxon>Glomeromycotina</taxon>
        <taxon>Glomeromycetes</taxon>
        <taxon>Paraglomerales</taxon>
        <taxon>Paraglomeraceae</taxon>
        <taxon>Paraglomus</taxon>
    </lineage>
</organism>
<keyword evidence="14" id="KW-0406">Ion transport</keyword>
<reference evidence="24" key="1">
    <citation type="submission" date="2021-06" db="EMBL/GenBank/DDBJ databases">
        <authorList>
            <person name="Kallberg Y."/>
            <person name="Tangrot J."/>
            <person name="Rosling A."/>
        </authorList>
    </citation>
    <scope>NUCLEOTIDE SEQUENCE</scope>
    <source>
        <strain evidence="24">BR232B</strain>
    </source>
</reference>
<dbReference type="SFLD" id="SFLDS00003">
    <property type="entry name" value="Haloacid_Dehalogenase"/>
    <property type="match status" value="1"/>
</dbReference>
<dbReference type="GO" id="GO:0016887">
    <property type="term" value="F:ATP hydrolysis activity"/>
    <property type="evidence" value="ECO:0007669"/>
    <property type="project" value="InterPro"/>
</dbReference>
<feature type="transmembrane region" description="Helical" evidence="20">
    <location>
        <begin position="150"/>
        <end position="167"/>
    </location>
</feature>
<proteinExistence type="inferred from homology"/>
<feature type="transmembrane region" description="Helical" evidence="20">
    <location>
        <begin position="1009"/>
        <end position="1029"/>
    </location>
</feature>